<accession>A0A8S3HY87</accession>
<organism evidence="1 2">
    <name type="scientific">Rotaria magnacalcarata</name>
    <dbReference type="NCBI Taxonomy" id="392030"/>
    <lineage>
        <taxon>Eukaryota</taxon>
        <taxon>Metazoa</taxon>
        <taxon>Spiralia</taxon>
        <taxon>Gnathifera</taxon>
        <taxon>Rotifera</taxon>
        <taxon>Eurotatoria</taxon>
        <taxon>Bdelloidea</taxon>
        <taxon>Philodinida</taxon>
        <taxon>Philodinidae</taxon>
        <taxon>Rotaria</taxon>
    </lineage>
</organism>
<protein>
    <submittedName>
        <fullName evidence="1">Uncharacterized protein</fullName>
    </submittedName>
</protein>
<sequence>MDRFIAVCHDSIYSIQDDRSKLFSKDAIIINKVLSLEKFHSAQIACSENKILLYTIFQQKSAIQIYDRQLINEKTFHSSIYKQLP</sequence>
<dbReference type="EMBL" id="CAJOBJ010335712">
    <property type="protein sequence ID" value="CAF5188639.1"/>
    <property type="molecule type" value="Genomic_DNA"/>
</dbReference>
<name>A0A8S3HY87_9BILA</name>
<comment type="caution">
    <text evidence="1">The sequence shown here is derived from an EMBL/GenBank/DDBJ whole genome shotgun (WGS) entry which is preliminary data.</text>
</comment>
<reference evidence="1" key="1">
    <citation type="submission" date="2021-02" db="EMBL/GenBank/DDBJ databases">
        <authorList>
            <person name="Nowell W R."/>
        </authorList>
    </citation>
    <scope>NUCLEOTIDE SEQUENCE</scope>
</reference>
<dbReference type="AlphaFoldDB" id="A0A8S3HY87"/>
<proteinExistence type="predicted"/>
<dbReference type="Proteomes" id="UP000681720">
    <property type="component" value="Unassembled WGS sequence"/>
</dbReference>
<evidence type="ECO:0000313" key="2">
    <source>
        <dbReference type="Proteomes" id="UP000681720"/>
    </source>
</evidence>
<evidence type="ECO:0000313" key="1">
    <source>
        <dbReference type="EMBL" id="CAF5188639.1"/>
    </source>
</evidence>
<feature type="non-terminal residue" evidence="1">
    <location>
        <position position="85"/>
    </location>
</feature>
<gene>
    <name evidence="1" type="ORF">GIL414_LOCUS72126</name>
</gene>